<dbReference type="AlphaFoldDB" id="D7BE31"/>
<organism evidence="4 5">
    <name type="scientific">Allomeiothermus silvanus (strain ATCC 700542 / DSM 9946 / NBRC 106475 / NCIMB 13440 / VI-R2)</name>
    <name type="common">Thermus silvanus</name>
    <dbReference type="NCBI Taxonomy" id="526227"/>
    <lineage>
        <taxon>Bacteria</taxon>
        <taxon>Thermotogati</taxon>
        <taxon>Deinococcota</taxon>
        <taxon>Deinococci</taxon>
        <taxon>Thermales</taxon>
        <taxon>Thermaceae</taxon>
        <taxon>Allomeiothermus</taxon>
    </lineage>
</organism>
<dbReference type="STRING" id="526227.Mesil_3053"/>
<accession>D7BE31</accession>
<dbReference type="PROSITE" id="PS51000">
    <property type="entry name" value="HTH_DEOR_2"/>
    <property type="match status" value="1"/>
</dbReference>
<dbReference type="SMART" id="SM01134">
    <property type="entry name" value="DeoRC"/>
    <property type="match status" value="1"/>
</dbReference>
<dbReference type="PANTHER" id="PTHR30363">
    <property type="entry name" value="HTH-TYPE TRANSCRIPTIONAL REGULATOR SRLR-RELATED"/>
    <property type="match status" value="1"/>
</dbReference>
<sequence length="257" mass="27997">MLPEERRHNLLRLTAERGRVKISEAAKRFGVSEMTIHRDIQLLESQGLVRKLHGGVALAGVQEVPYRERMVQQYAQKRAIAEAAVRLVQPGYTLYLSPGTTTTEIARLLPNENLTVVTNSLPIAQELMHATQLEVVLTGGSVRRYAEALVGPAAEASLAQVFVNLAFVGITGMDPVGGLTVYSESEARVLQAVLRSARKTILVADSSKWGKVMGPQVAPVEMVHVLISDAALPKSAVEYLQARDVAVTLVEVVEDKR</sequence>
<dbReference type="InterPro" id="IPR014036">
    <property type="entry name" value="DeoR-like_C"/>
</dbReference>
<dbReference type="Gene3D" id="1.10.10.10">
    <property type="entry name" value="Winged helix-like DNA-binding domain superfamily/Winged helix DNA-binding domain"/>
    <property type="match status" value="1"/>
</dbReference>
<dbReference type="InterPro" id="IPR036388">
    <property type="entry name" value="WH-like_DNA-bd_sf"/>
</dbReference>
<dbReference type="EMBL" id="CP002042">
    <property type="protein sequence ID" value="ADH64889.1"/>
    <property type="molecule type" value="Genomic_DNA"/>
</dbReference>
<dbReference type="InterPro" id="IPR001034">
    <property type="entry name" value="DeoR_HTH"/>
</dbReference>
<dbReference type="Proteomes" id="UP000001916">
    <property type="component" value="Chromosome"/>
</dbReference>
<dbReference type="eggNOG" id="COG1349">
    <property type="taxonomic scope" value="Bacteria"/>
</dbReference>
<dbReference type="PANTHER" id="PTHR30363:SF44">
    <property type="entry name" value="AGA OPERON TRANSCRIPTIONAL REPRESSOR-RELATED"/>
    <property type="match status" value="1"/>
</dbReference>
<evidence type="ECO:0000259" key="3">
    <source>
        <dbReference type="PROSITE" id="PS51000"/>
    </source>
</evidence>
<dbReference type="Pfam" id="PF00455">
    <property type="entry name" value="DeoRC"/>
    <property type="match status" value="1"/>
</dbReference>
<feature type="domain" description="HTH deoR-type" evidence="3">
    <location>
        <begin position="3"/>
        <end position="58"/>
    </location>
</feature>
<dbReference type="HOGENOM" id="CLU_060699_3_0_0"/>
<keyword evidence="5" id="KW-1185">Reference proteome</keyword>
<dbReference type="InterPro" id="IPR036390">
    <property type="entry name" value="WH_DNA-bd_sf"/>
</dbReference>
<evidence type="ECO:0000256" key="2">
    <source>
        <dbReference type="ARBA" id="ARBA00023163"/>
    </source>
</evidence>
<reference evidence="4 5" key="1">
    <citation type="journal article" date="2010" name="Stand. Genomic Sci.">
        <title>Complete genome sequence of Meiothermus silvanus type strain (VI-R2).</title>
        <authorList>
            <person name="Sikorski J."/>
            <person name="Tindall B.J."/>
            <person name="Lowry S."/>
            <person name="Lucas S."/>
            <person name="Nolan M."/>
            <person name="Copeland A."/>
            <person name="Glavina Del Rio T."/>
            <person name="Tice H."/>
            <person name="Cheng J.F."/>
            <person name="Han C."/>
            <person name="Pitluck S."/>
            <person name="Liolios K."/>
            <person name="Ivanova N."/>
            <person name="Mavromatis K."/>
            <person name="Mikhailova N."/>
            <person name="Pati A."/>
            <person name="Goodwin L."/>
            <person name="Chen A."/>
            <person name="Palaniappan K."/>
            <person name="Land M."/>
            <person name="Hauser L."/>
            <person name="Chang Y.J."/>
            <person name="Jeffries C.D."/>
            <person name="Rohde M."/>
            <person name="Goker M."/>
            <person name="Woyke T."/>
            <person name="Bristow J."/>
            <person name="Eisen J.A."/>
            <person name="Markowitz V."/>
            <person name="Hugenholtz P."/>
            <person name="Kyrpides N.C."/>
            <person name="Klenk H.P."/>
            <person name="Lapidus A."/>
        </authorList>
    </citation>
    <scope>NUCLEOTIDE SEQUENCE [LARGE SCALE GENOMIC DNA]</scope>
    <source>
        <strain evidence="5">ATCC 700542 / DSM 9946 / VI-R2</strain>
    </source>
</reference>
<dbReference type="InterPro" id="IPR037171">
    <property type="entry name" value="NagB/RpiA_transferase-like"/>
</dbReference>
<evidence type="ECO:0000313" key="5">
    <source>
        <dbReference type="Proteomes" id="UP000001916"/>
    </source>
</evidence>
<dbReference type="InterPro" id="IPR050313">
    <property type="entry name" value="Carb_Metab_HTH_regulators"/>
</dbReference>
<keyword evidence="2" id="KW-0804">Transcription</keyword>
<dbReference type="KEGG" id="msv:Mesil_3053"/>
<protein>
    <submittedName>
        <fullName evidence="4">Transcriptional regulator, DeoR family</fullName>
    </submittedName>
</protein>
<dbReference type="OrthoDB" id="9797223at2"/>
<dbReference type="Gene3D" id="3.40.50.1360">
    <property type="match status" value="1"/>
</dbReference>
<dbReference type="SUPFAM" id="SSF46785">
    <property type="entry name" value="Winged helix' DNA-binding domain"/>
    <property type="match status" value="1"/>
</dbReference>
<dbReference type="RefSeq" id="WP_013159419.1">
    <property type="nucleotide sequence ID" value="NC_014212.1"/>
</dbReference>
<name>D7BE31_ALLS1</name>
<gene>
    <name evidence="4" type="ordered locus">Mesil_3053</name>
</gene>
<dbReference type="Pfam" id="PF08220">
    <property type="entry name" value="HTH_DeoR"/>
    <property type="match status" value="1"/>
</dbReference>
<evidence type="ECO:0000313" key="4">
    <source>
        <dbReference type="EMBL" id="ADH64889.1"/>
    </source>
</evidence>
<dbReference type="SUPFAM" id="SSF100950">
    <property type="entry name" value="NagB/RpiA/CoA transferase-like"/>
    <property type="match status" value="1"/>
</dbReference>
<dbReference type="SMART" id="SM00420">
    <property type="entry name" value="HTH_DEOR"/>
    <property type="match status" value="1"/>
</dbReference>
<dbReference type="GO" id="GO:0003700">
    <property type="term" value="F:DNA-binding transcription factor activity"/>
    <property type="evidence" value="ECO:0007669"/>
    <property type="project" value="InterPro"/>
</dbReference>
<dbReference type="PRINTS" id="PR00037">
    <property type="entry name" value="HTHLACR"/>
</dbReference>
<keyword evidence="1" id="KW-0805">Transcription regulation</keyword>
<evidence type="ECO:0000256" key="1">
    <source>
        <dbReference type="ARBA" id="ARBA00023015"/>
    </source>
</evidence>
<proteinExistence type="predicted"/>